<gene>
    <name evidence="1" type="ORF">ETSY2_08380</name>
</gene>
<sequence>MRLIVHPEANVFPVTHGIPWLGFIVYPSHRRVKVRNVRNFSRRLQQRWRAFCHDDISFAEFDASVQGWINHVRYADTWGLRTQVLGRPLRKR</sequence>
<comment type="caution">
    <text evidence="1">The sequence shown here is derived from an EMBL/GenBank/DDBJ whole genome shotgun (WGS) entry which is preliminary data.</text>
</comment>
<accession>W4MCI9</accession>
<dbReference type="EMBL" id="AZHX01000338">
    <property type="protein sequence ID" value="ETX07923.1"/>
    <property type="molecule type" value="Genomic_DNA"/>
</dbReference>
<evidence type="ECO:0000313" key="2">
    <source>
        <dbReference type="Proteomes" id="UP000019140"/>
    </source>
</evidence>
<dbReference type="Proteomes" id="UP000019140">
    <property type="component" value="Unassembled WGS sequence"/>
</dbReference>
<reference evidence="1 2" key="1">
    <citation type="journal article" date="2014" name="Nature">
        <title>An environmental bacterial taxon with a large and distinct metabolic repertoire.</title>
        <authorList>
            <person name="Wilson M.C."/>
            <person name="Mori T."/>
            <person name="Ruckert C."/>
            <person name="Uria A.R."/>
            <person name="Helf M.J."/>
            <person name="Takada K."/>
            <person name="Gernert C."/>
            <person name="Steffens U.A."/>
            <person name="Heycke N."/>
            <person name="Schmitt S."/>
            <person name="Rinke C."/>
            <person name="Helfrich E.J."/>
            <person name="Brachmann A.O."/>
            <person name="Gurgui C."/>
            <person name="Wakimoto T."/>
            <person name="Kracht M."/>
            <person name="Crusemann M."/>
            <person name="Hentschel U."/>
            <person name="Abe I."/>
            <person name="Matsunaga S."/>
            <person name="Kalinowski J."/>
            <person name="Takeyama H."/>
            <person name="Piel J."/>
        </authorList>
    </citation>
    <scope>NUCLEOTIDE SEQUENCE [LARGE SCALE GENOMIC DNA]</scope>
    <source>
        <strain evidence="2">TSY2</strain>
    </source>
</reference>
<dbReference type="AlphaFoldDB" id="W4MCI9"/>
<organism evidence="1 2">
    <name type="scientific">Candidatus Entotheonella gemina</name>
    <dbReference type="NCBI Taxonomy" id="1429439"/>
    <lineage>
        <taxon>Bacteria</taxon>
        <taxon>Pseudomonadati</taxon>
        <taxon>Nitrospinota/Tectimicrobiota group</taxon>
        <taxon>Candidatus Tectimicrobiota</taxon>
        <taxon>Candidatus Entotheonellia</taxon>
        <taxon>Candidatus Entotheonellales</taxon>
        <taxon>Candidatus Entotheonellaceae</taxon>
        <taxon>Candidatus Entotheonella</taxon>
    </lineage>
</organism>
<evidence type="ECO:0008006" key="3">
    <source>
        <dbReference type="Google" id="ProtNLM"/>
    </source>
</evidence>
<proteinExistence type="predicted"/>
<keyword evidence="2" id="KW-1185">Reference proteome</keyword>
<name>W4MCI9_9BACT</name>
<evidence type="ECO:0000313" key="1">
    <source>
        <dbReference type="EMBL" id="ETX07923.1"/>
    </source>
</evidence>
<protein>
    <recommendedName>
        <fullName evidence="3">Group II intron maturase-specific domain-containing protein</fullName>
    </recommendedName>
</protein>
<dbReference type="HOGENOM" id="CLU_2407796_0_0_7"/>